<evidence type="ECO:0000313" key="7">
    <source>
        <dbReference type="Proteomes" id="UP001429984"/>
    </source>
</evidence>
<dbReference type="Proteomes" id="UP001429984">
    <property type="component" value="Unassembled WGS sequence"/>
</dbReference>
<keyword evidence="3 4" id="KW-0408">Iron</keyword>
<evidence type="ECO:0000313" key="6">
    <source>
        <dbReference type="EMBL" id="MBF6025438.1"/>
    </source>
</evidence>
<comment type="caution">
    <text evidence="6">The sequence shown here is derived from an EMBL/GenBank/DDBJ whole genome shotgun (WGS) entry which is preliminary data.</text>
</comment>
<dbReference type="InterPro" id="IPR036909">
    <property type="entry name" value="Cyt_c-like_dom_sf"/>
</dbReference>
<dbReference type="SUPFAM" id="SSF46626">
    <property type="entry name" value="Cytochrome c"/>
    <property type="match status" value="1"/>
</dbReference>
<feature type="domain" description="Cytochrome c" evidence="5">
    <location>
        <begin position="47"/>
        <end position="136"/>
    </location>
</feature>
<dbReference type="PANTHER" id="PTHR35008">
    <property type="entry name" value="BLL4482 PROTEIN-RELATED"/>
    <property type="match status" value="1"/>
</dbReference>
<protein>
    <submittedName>
        <fullName evidence="6">Cytochrome c</fullName>
    </submittedName>
</protein>
<sequence length="175" mass="18828">MRDHRLTLWSLSLGLAVWAVLPWMRTNPAKDLTRLQASAPVRAAVVDATRSPARLYASSCASCHQSQGEGRFPVFPPLAGSPWANGDPDRLIAITLHGLSGPVDVNGIGYSGLMPGFSHLSDREVADVLTHVRGSWGNDAPPVTEADVAAVRSRTVDRRPPWTTKELMAERGAGQ</sequence>
<evidence type="ECO:0000256" key="4">
    <source>
        <dbReference type="PROSITE-ProRule" id="PRU00433"/>
    </source>
</evidence>
<name>A0ABS0B8U8_9GAMM</name>
<keyword evidence="7" id="KW-1185">Reference proteome</keyword>
<organism evidence="6 7">
    <name type="scientific">Lysobacter niastensis</name>
    <dbReference type="NCBI Taxonomy" id="380629"/>
    <lineage>
        <taxon>Bacteria</taxon>
        <taxon>Pseudomonadati</taxon>
        <taxon>Pseudomonadota</taxon>
        <taxon>Gammaproteobacteria</taxon>
        <taxon>Lysobacterales</taxon>
        <taxon>Lysobacteraceae</taxon>
        <taxon>Lysobacter</taxon>
    </lineage>
</organism>
<dbReference type="Pfam" id="PF13442">
    <property type="entry name" value="Cytochrome_CBB3"/>
    <property type="match status" value="1"/>
</dbReference>
<proteinExistence type="predicted"/>
<dbReference type="RefSeq" id="WP_194932048.1">
    <property type="nucleotide sequence ID" value="NZ_JADLZT010000009.1"/>
</dbReference>
<reference evidence="6 7" key="1">
    <citation type="submission" date="2020-11" db="EMBL/GenBank/DDBJ databases">
        <title>Draft Genome Sequence and Secondary Metabolite Biosynthetic Potential of the Lysobacter niastensis Type strain DSM 18481.</title>
        <authorList>
            <person name="Turrini P."/>
            <person name="Artuso I."/>
            <person name="Tescari M."/>
            <person name="Lugli G.A."/>
            <person name="Frangipani E."/>
            <person name="Ventura M."/>
            <person name="Visca P."/>
        </authorList>
    </citation>
    <scope>NUCLEOTIDE SEQUENCE [LARGE SCALE GENOMIC DNA]</scope>
    <source>
        <strain evidence="6 7">DSM 18481</strain>
    </source>
</reference>
<dbReference type="InterPro" id="IPR009056">
    <property type="entry name" value="Cyt_c-like_dom"/>
</dbReference>
<dbReference type="InterPro" id="IPR051459">
    <property type="entry name" value="Cytochrome_c-type_DH"/>
</dbReference>
<dbReference type="PROSITE" id="PS51007">
    <property type="entry name" value="CYTC"/>
    <property type="match status" value="1"/>
</dbReference>
<dbReference type="EMBL" id="JADLZT010000009">
    <property type="protein sequence ID" value="MBF6025438.1"/>
    <property type="molecule type" value="Genomic_DNA"/>
</dbReference>
<gene>
    <name evidence="6" type="ORF">IU514_15495</name>
</gene>
<evidence type="ECO:0000256" key="3">
    <source>
        <dbReference type="ARBA" id="ARBA00023004"/>
    </source>
</evidence>
<evidence type="ECO:0000256" key="1">
    <source>
        <dbReference type="ARBA" id="ARBA00022617"/>
    </source>
</evidence>
<accession>A0ABS0B8U8</accession>
<evidence type="ECO:0000259" key="5">
    <source>
        <dbReference type="PROSITE" id="PS51007"/>
    </source>
</evidence>
<keyword evidence="2 4" id="KW-0479">Metal-binding</keyword>
<evidence type="ECO:0000256" key="2">
    <source>
        <dbReference type="ARBA" id="ARBA00022723"/>
    </source>
</evidence>
<dbReference type="PANTHER" id="PTHR35008:SF4">
    <property type="entry name" value="BLL4482 PROTEIN"/>
    <property type="match status" value="1"/>
</dbReference>
<dbReference type="Gene3D" id="1.10.760.10">
    <property type="entry name" value="Cytochrome c-like domain"/>
    <property type="match status" value="1"/>
</dbReference>
<keyword evidence="1 4" id="KW-0349">Heme</keyword>